<keyword evidence="2" id="KW-0812">Transmembrane</keyword>
<feature type="transmembrane region" description="Helical" evidence="2">
    <location>
        <begin position="562"/>
        <end position="586"/>
    </location>
</feature>
<protein>
    <submittedName>
        <fullName evidence="3">Uncharacterized protein DUF4173</fullName>
    </submittedName>
</protein>
<evidence type="ECO:0000313" key="4">
    <source>
        <dbReference type="Proteomes" id="UP000254869"/>
    </source>
</evidence>
<reference evidence="3 4" key="1">
    <citation type="submission" date="2018-07" db="EMBL/GenBank/DDBJ databases">
        <title>Genomic Encyclopedia of Type Strains, Phase IV (KMG-IV): sequencing the most valuable type-strain genomes for metagenomic binning, comparative biology and taxonomic classification.</title>
        <authorList>
            <person name="Goeker M."/>
        </authorList>
    </citation>
    <scope>NUCLEOTIDE SEQUENCE [LARGE SCALE GENOMIC DNA]</scope>
    <source>
        <strain evidence="3 4">DSM 44290</strain>
    </source>
</reference>
<feature type="transmembrane region" description="Helical" evidence="2">
    <location>
        <begin position="286"/>
        <end position="319"/>
    </location>
</feature>
<feature type="region of interest" description="Disordered" evidence="1">
    <location>
        <begin position="145"/>
        <end position="242"/>
    </location>
</feature>
<keyword evidence="2" id="KW-0472">Membrane</keyword>
<dbReference type="EMBL" id="QQBC01000010">
    <property type="protein sequence ID" value="RDI63492.1"/>
    <property type="molecule type" value="Genomic_DNA"/>
</dbReference>
<name>A0A370HYB4_9NOCA</name>
<evidence type="ECO:0000256" key="2">
    <source>
        <dbReference type="SAM" id="Phobius"/>
    </source>
</evidence>
<dbReference type="AlphaFoldDB" id="A0A370HYB4"/>
<sequence>MPTEPDPTSDAEQTAEPAQQGDIESSTPAPVTNPPSSDPTAPQPANAPTESAPAPGNGSAWRSPDTVAAAPTDLAPRAPVMPNPPIRPRIPPRWTRVSFPRGVLSAMTISAVAGAAFIPLDSPGIGWFLAAATATTTLIAVDRTARRDRATDPTPATTDTAPKAASADSAAETAAAAPVSSADNSLRSHVVAAPEAASAGDSMSADKPESDSAARHDAASIGNPASDTAALPEAGAADSRAPSTAAALDVSSAASAPARHPAPGDIAALADVSADSAPRHPYRARWWWAALTLALLSVGVIRASGWLFTCCLFAAAATFSLTLVGRRSVSGIWFDIFAVPLSTLAMPPWLTRGVRRRTTGATAAQTRIAISLIVTAVLLLIFVPLLAGADAMFAGILRSVIPQIDGVTAVRWIIVGAITAALTGGSLYLLAGPPMPADARRATGGMHWRTMEWALPVGALTILFAIFVTVQLTALFGGDDYVQRTAGLTYAEYARSGFWQLSVVSILTLAVIAAVLRWAATDTPAQTLWLRTLPAVLGALTLVIVASALSRMWTYQQAYGFTVLRLLVSTCEIWIALLYLMILAALIRLRRAWLPRAAVGAAALTLLLLAATDPERLVADRNIDRWQAGKSLDTGYLSQLSADIAPAADRLPEPLRSQLLDPVRARTTDHRWQSWTLSRARLQ</sequence>
<dbReference type="Proteomes" id="UP000254869">
    <property type="component" value="Unassembled WGS sequence"/>
</dbReference>
<gene>
    <name evidence="3" type="ORF">DFR76_110189</name>
</gene>
<evidence type="ECO:0000256" key="1">
    <source>
        <dbReference type="SAM" id="MobiDB-lite"/>
    </source>
</evidence>
<feature type="transmembrane region" description="Helical" evidence="2">
    <location>
        <begin position="497"/>
        <end position="516"/>
    </location>
</feature>
<dbReference type="RefSeq" id="WP_245998369.1">
    <property type="nucleotide sequence ID" value="NZ_QQBC01000010.1"/>
</dbReference>
<feature type="compositionally biased region" description="Basic and acidic residues" evidence="1">
    <location>
        <begin position="204"/>
        <end position="218"/>
    </location>
</feature>
<keyword evidence="4" id="KW-1185">Reference proteome</keyword>
<feature type="compositionally biased region" description="Low complexity" evidence="1">
    <location>
        <begin position="152"/>
        <end position="183"/>
    </location>
</feature>
<proteinExistence type="predicted"/>
<feature type="transmembrane region" description="Helical" evidence="2">
    <location>
        <begin position="124"/>
        <end position="141"/>
    </location>
</feature>
<comment type="caution">
    <text evidence="3">The sequence shown here is derived from an EMBL/GenBank/DDBJ whole genome shotgun (WGS) entry which is preliminary data.</text>
</comment>
<feature type="transmembrane region" description="Helical" evidence="2">
    <location>
        <begin position="409"/>
        <end position="432"/>
    </location>
</feature>
<evidence type="ECO:0000313" key="3">
    <source>
        <dbReference type="EMBL" id="RDI63492.1"/>
    </source>
</evidence>
<organism evidence="3 4">
    <name type="scientific">Nocardia pseudobrasiliensis</name>
    <dbReference type="NCBI Taxonomy" id="45979"/>
    <lineage>
        <taxon>Bacteria</taxon>
        <taxon>Bacillati</taxon>
        <taxon>Actinomycetota</taxon>
        <taxon>Actinomycetes</taxon>
        <taxon>Mycobacteriales</taxon>
        <taxon>Nocardiaceae</taxon>
        <taxon>Nocardia</taxon>
    </lineage>
</organism>
<keyword evidence="2" id="KW-1133">Transmembrane helix</keyword>
<feature type="transmembrane region" description="Helical" evidence="2">
    <location>
        <begin position="99"/>
        <end position="118"/>
    </location>
</feature>
<feature type="transmembrane region" description="Helical" evidence="2">
    <location>
        <begin position="370"/>
        <end position="397"/>
    </location>
</feature>
<accession>A0A370HYB4</accession>
<feature type="transmembrane region" description="Helical" evidence="2">
    <location>
        <begin position="453"/>
        <end position="477"/>
    </location>
</feature>
<dbReference type="STRING" id="1210086.GCA_001613105_05947"/>
<dbReference type="InterPro" id="IPR025291">
    <property type="entry name" value="DUF4153"/>
</dbReference>
<feature type="transmembrane region" description="Helical" evidence="2">
    <location>
        <begin position="331"/>
        <end position="350"/>
    </location>
</feature>
<feature type="transmembrane region" description="Helical" evidence="2">
    <location>
        <begin position="593"/>
        <end position="611"/>
    </location>
</feature>
<feature type="region of interest" description="Disordered" evidence="1">
    <location>
        <begin position="1"/>
        <end position="65"/>
    </location>
</feature>
<dbReference type="Pfam" id="PF13687">
    <property type="entry name" value="DUF4153"/>
    <property type="match status" value="1"/>
</dbReference>
<feature type="transmembrane region" description="Helical" evidence="2">
    <location>
        <begin position="528"/>
        <end position="550"/>
    </location>
</feature>